<evidence type="ECO:0008006" key="4">
    <source>
        <dbReference type="Google" id="ProtNLM"/>
    </source>
</evidence>
<dbReference type="PATRIC" id="fig|66876.3.peg.8526"/>
<evidence type="ECO:0000256" key="1">
    <source>
        <dbReference type="SAM" id="MobiDB-lite"/>
    </source>
</evidence>
<dbReference type="AlphaFoldDB" id="A0A0N1JVA6"/>
<organism evidence="2 3">
    <name type="scientific">Streptomyces chattanoogensis</name>
    <dbReference type="NCBI Taxonomy" id="66876"/>
    <lineage>
        <taxon>Bacteria</taxon>
        <taxon>Bacillati</taxon>
        <taxon>Actinomycetota</taxon>
        <taxon>Actinomycetes</taxon>
        <taxon>Kitasatosporales</taxon>
        <taxon>Streptomycetaceae</taxon>
        <taxon>Streptomyces</taxon>
    </lineage>
</organism>
<proteinExistence type="predicted"/>
<comment type="caution">
    <text evidence="2">The sequence shown here is derived from an EMBL/GenBank/DDBJ whole genome shotgun (WGS) entry which is preliminary data.</text>
</comment>
<dbReference type="Proteomes" id="UP000037982">
    <property type="component" value="Unassembled WGS sequence"/>
</dbReference>
<feature type="region of interest" description="Disordered" evidence="1">
    <location>
        <begin position="230"/>
        <end position="249"/>
    </location>
</feature>
<dbReference type="EMBL" id="LGKG01000207">
    <property type="protein sequence ID" value="KPC58406.1"/>
    <property type="molecule type" value="Genomic_DNA"/>
</dbReference>
<protein>
    <recommendedName>
        <fullName evidence="4">CYTH domain-containing protein</fullName>
    </recommendedName>
</protein>
<dbReference type="RefSeq" id="WP_053928160.1">
    <property type="nucleotide sequence ID" value="NZ_LGKG01000207.1"/>
</dbReference>
<evidence type="ECO:0000313" key="3">
    <source>
        <dbReference type="Proteomes" id="UP000037982"/>
    </source>
</evidence>
<gene>
    <name evidence="2" type="ORF">ADL29_38835</name>
</gene>
<keyword evidence="3" id="KW-1185">Reference proteome</keyword>
<name>A0A0N1JVA6_9ACTN</name>
<accession>A0A0N1JVA6</accession>
<sequence>MTKTPTATAAEIKISFAGDEARNAARALELEGGEGRSRTIHFWDSPKKGGDGVSLPLLDRGVILRLRLDDEDRGSKREAEMTVKLRPCPPLPSDWQENLKNEEEDWEFTIEEDRTGPAFTPVLSASLQADRKVKAELVESALGPEHGALDHLLAKPHRDLLKDAVGLKKGDLSDLRALGPVHAVKWKQDWDALALPVAIEEWTTKDLRFLEVSVRVSTADAAETQKQLGRALRNRNVEPPQSGESKTQAVLTALARGLER</sequence>
<evidence type="ECO:0000313" key="2">
    <source>
        <dbReference type="EMBL" id="KPC58406.1"/>
    </source>
</evidence>
<reference evidence="3" key="1">
    <citation type="submission" date="2015-07" db="EMBL/GenBank/DDBJ databases">
        <authorList>
            <person name="Ju K.-S."/>
            <person name="Doroghazi J.R."/>
            <person name="Metcalf W.W."/>
        </authorList>
    </citation>
    <scope>NUCLEOTIDE SEQUENCE [LARGE SCALE GENOMIC DNA]</scope>
    <source>
        <strain evidence="3">NRRL ISP-5002</strain>
    </source>
</reference>